<dbReference type="OrthoDB" id="21470at2759"/>
<name>A0A0D2JYN2_9EURO</name>
<dbReference type="AlphaFoldDB" id="A0A0D2JYN2"/>
<feature type="region of interest" description="Disordered" evidence="1">
    <location>
        <begin position="424"/>
        <end position="620"/>
    </location>
</feature>
<evidence type="ECO:0000259" key="2">
    <source>
        <dbReference type="PROSITE" id="PS51391"/>
    </source>
</evidence>
<dbReference type="VEuPathDB" id="FungiDB:Z520_05948"/>
<feature type="compositionally biased region" description="Pro residues" evidence="1">
    <location>
        <begin position="529"/>
        <end position="574"/>
    </location>
</feature>
<feature type="compositionally biased region" description="Basic and acidic residues" evidence="1">
    <location>
        <begin position="504"/>
        <end position="514"/>
    </location>
</feature>
<dbReference type="EMBL" id="KN848071">
    <property type="protein sequence ID" value="KIX98647.1"/>
    <property type="molecule type" value="Genomic_DNA"/>
</dbReference>
<dbReference type="Pfam" id="PF04818">
    <property type="entry name" value="CID"/>
    <property type="match status" value="1"/>
</dbReference>
<gene>
    <name evidence="3" type="ORF">Z520_05948</name>
</gene>
<dbReference type="InterPro" id="IPR006569">
    <property type="entry name" value="CID_dom"/>
</dbReference>
<dbReference type="PANTHER" id="PTHR12323:SF0">
    <property type="entry name" value="CALCIUM HOMEOSTASIS ENDOPLASMIC RETICULUM PROTEIN"/>
    <property type="match status" value="1"/>
</dbReference>
<dbReference type="STRING" id="1442371.A0A0D2JYN2"/>
<evidence type="ECO:0000313" key="4">
    <source>
        <dbReference type="Proteomes" id="UP000053411"/>
    </source>
</evidence>
<feature type="domain" description="CID" evidence="2">
    <location>
        <begin position="133"/>
        <end position="288"/>
    </location>
</feature>
<dbReference type="InterPro" id="IPR008942">
    <property type="entry name" value="ENTH_VHS"/>
</dbReference>
<sequence length="620" mass="69481">MSYDVRAFETHLDSLDRLTTVALGGVQEESRGASSLVRKDPYQVDMDCGVSARDCGWCVADFSPAQPRLHLRKARFTPVGDYVNASETETTDPKNYDQIIHLPSSITQMAAHHISLAKASFGASLLRPDVTKVSRDDLPTFHNAFEATLTQCSSRNIQTCKQWLLENVVVSPARTSALGKYLVTISRHLANQPDEAIRARVSRQRLHILYLLNDLLHHAKYHEADVALRNNLAHSLQSFLPDLFQICASEAKGRVRRRLFDLIDLWKEEGYFDRQVTDQLHDVLNGVTPESNPTFEAEVQRKSADKELPYLIPSTHGDPSLPFYDLPAGNLMRHIIPNSSQPMRPDEVRALQFSAGPADESLVSALKDFLNDVKGIETTLPRLEQSGLSPEIDELGQISYHDEAGDVVGDTYYGWSRSFCDKMKKRGRKGSAGSSRRSRSRSSDRSRSATPQKRRRRSISTNGRSRSSRSYSRSPPARRSDKPRRQWSRSRSRSRSRSDPYSPSDHHPRYEQPPRFDPSPGHSNTNIVPGPPPPPSLAMPFPPMPLPPTGIPVPPPRPPQWVGAWPPPPPPPFPQGNVGYRNAPFPPHLPPPPTFAPPPSSWTQYPRTPSGQNNQYGDRR</sequence>
<dbReference type="GO" id="GO:0048471">
    <property type="term" value="C:perinuclear region of cytoplasm"/>
    <property type="evidence" value="ECO:0007669"/>
    <property type="project" value="TreeGrafter"/>
</dbReference>
<evidence type="ECO:0000256" key="1">
    <source>
        <dbReference type="SAM" id="MobiDB-lite"/>
    </source>
</evidence>
<dbReference type="Proteomes" id="UP000053411">
    <property type="component" value="Unassembled WGS sequence"/>
</dbReference>
<accession>A0A0D2JYN2</accession>
<dbReference type="SMART" id="SM00582">
    <property type="entry name" value="RPR"/>
    <property type="match status" value="1"/>
</dbReference>
<dbReference type="GeneID" id="27711694"/>
<dbReference type="SUPFAM" id="SSF48464">
    <property type="entry name" value="ENTH/VHS domain"/>
    <property type="match status" value="1"/>
</dbReference>
<dbReference type="PANTHER" id="PTHR12323">
    <property type="entry name" value="SR-RELATED CTD ASSOCIATED FACTOR 6"/>
    <property type="match status" value="1"/>
</dbReference>
<feature type="compositionally biased region" description="Pro residues" evidence="1">
    <location>
        <begin position="584"/>
        <end position="600"/>
    </location>
</feature>
<feature type="compositionally biased region" description="Basic residues" evidence="1">
    <location>
        <begin position="485"/>
        <end position="495"/>
    </location>
</feature>
<feature type="compositionally biased region" description="Low complexity" evidence="1">
    <location>
        <begin position="459"/>
        <end position="477"/>
    </location>
</feature>
<dbReference type="RefSeq" id="XP_016632770.1">
    <property type="nucleotide sequence ID" value="XM_016776451.1"/>
</dbReference>
<dbReference type="GO" id="GO:0006874">
    <property type="term" value="P:intracellular calcium ion homeostasis"/>
    <property type="evidence" value="ECO:0007669"/>
    <property type="project" value="TreeGrafter"/>
</dbReference>
<dbReference type="Gene3D" id="1.25.40.90">
    <property type="match status" value="1"/>
</dbReference>
<reference evidence="3 4" key="1">
    <citation type="submission" date="2015-01" db="EMBL/GenBank/DDBJ databases">
        <title>The Genome Sequence of Fonsecaea multimorphosa CBS 102226.</title>
        <authorList>
            <consortium name="The Broad Institute Genomics Platform"/>
            <person name="Cuomo C."/>
            <person name="de Hoog S."/>
            <person name="Gorbushina A."/>
            <person name="Stielow B."/>
            <person name="Teixiera M."/>
            <person name="Abouelleil A."/>
            <person name="Chapman S.B."/>
            <person name="Priest M."/>
            <person name="Young S.K."/>
            <person name="Wortman J."/>
            <person name="Nusbaum C."/>
            <person name="Birren B."/>
        </authorList>
    </citation>
    <scope>NUCLEOTIDE SEQUENCE [LARGE SCALE GENOMIC DNA]</scope>
    <source>
        <strain evidence="3 4">CBS 102226</strain>
    </source>
</reference>
<feature type="compositionally biased region" description="Polar residues" evidence="1">
    <location>
        <begin position="601"/>
        <end position="620"/>
    </location>
</feature>
<protein>
    <recommendedName>
        <fullName evidence="2">CID domain-containing protein</fullName>
    </recommendedName>
</protein>
<evidence type="ECO:0000313" key="3">
    <source>
        <dbReference type="EMBL" id="KIX98647.1"/>
    </source>
</evidence>
<keyword evidence="4" id="KW-1185">Reference proteome</keyword>
<organism evidence="3 4">
    <name type="scientific">Fonsecaea multimorphosa CBS 102226</name>
    <dbReference type="NCBI Taxonomy" id="1442371"/>
    <lineage>
        <taxon>Eukaryota</taxon>
        <taxon>Fungi</taxon>
        <taxon>Dikarya</taxon>
        <taxon>Ascomycota</taxon>
        <taxon>Pezizomycotina</taxon>
        <taxon>Eurotiomycetes</taxon>
        <taxon>Chaetothyriomycetidae</taxon>
        <taxon>Chaetothyriales</taxon>
        <taxon>Herpotrichiellaceae</taxon>
        <taxon>Fonsecaea</taxon>
    </lineage>
</organism>
<proteinExistence type="predicted"/>
<dbReference type="PROSITE" id="PS51391">
    <property type="entry name" value="CID"/>
    <property type="match status" value="1"/>
</dbReference>